<name>A0A5B8S6T0_9SPHN</name>
<evidence type="ECO:0000313" key="2">
    <source>
        <dbReference type="EMBL" id="QEA16367.1"/>
    </source>
</evidence>
<dbReference type="EMBL" id="CP042345">
    <property type="protein sequence ID" value="QEA16367.1"/>
    <property type="molecule type" value="Genomic_DNA"/>
</dbReference>
<protein>
    <submittedName>
        <fullName evidence="2">YfiR family protein</fullName>
    </submittedName>
</protein>
<sequence>MSRVDKRVVTTALLSAALLALGDMPPVVTGDPLLTPFALAGAAEAGNYDPAVARVVQSLVEYTRWPSPRNPLRLCVAGPALYAGRLDGLRLADGRLIERRTLPPGAVTAGACDAVYIGQLAPPAQRQLTTVLRGRGVMTVAEADPACRSQAMFCLSFSAQAVSFRLNVDAVARSGLRVDPRVLRLSTGGQP</sequence>
<dbReference type="KEGG" id="ngf:FRF71_09605"/>
<accession>A0A5B8S6T0</accession>
<dbReference type="OrthoDB" id="7355447at2"/>
<keyword evidence="3" id="KW-1185">Reference proteome</keyword>
<dbReference type="RefSeq" id="WP_147090448.1">
    <property type="nucleotide sequence ID" value="NZ_BAABJD010000006.1"/>
</dbReference>
<reference evidence="2 3" key="1">
    <citation type="journal article" date="2013" name="J. Microbiol. Biotechnol.">
        <title>Novosphingobium ginsenosidimutans sp. nov., with the ability to convert ginsenoside.</title>
        <authorList>
            <person name="Kim J.K."/>
            <person name="He D."/>
            <person name="Liu Q.M."/>
            <person name="Park H.Y."/>
            <person name="Jung M.S."/>
            <person name="Yoon M.H."/>
            <person name="Kim S.C."/>
            <person name="Im W.T."/>
        </authorList>
    </citation>
    <scope>NUCLEOTIDE SEQUENCE [LARGE SCALE GENOMIC DNA]</scope>
    <source>
        <strain evidence="2 3">FW-6</strain>
    </source>
</reference>
<dbReference type="InterPro" id="IPR025293">
    <property type="entry name" value="YfiR/HmsC-like"/>
</dbReference>
<feature type="chain" id="PRO_5022705708" evidence="1">
    <location>
        <begin position="30"/>
        <end position="191"/>
    </location>
</feature>
<evidence type="ECO:0000256" key="1">
    <source>
        <dbReference type="SAM" id="SignalP"/>
    </source>
</evidence>
<dbReference type="AlphaFoldDB" id="A0A5B8S6T0"/>
<evidence type="ECO:0000313" key="3">
    <source>
        <dbReference type="Proteomes" id="UP000321172"/>
    </source>
</evidence>
<feature type="signal peptide" evidence="1">
    <location>
        <begin position="1"/>
        <end position="29"/>
    </location>
</feature>
<dbReference type="Proteomes" id="UP000321172">
    <property type="component" value="Chromosome"/>
</dbReference>
<dbReference type="Pfam" id="PF13689">
    <property type="entry name" value="DUF4154"/>
    <property type="match status" value="1"/>
</dbReference>
<proteinExistence type="predicted"/>
<gene>
    <name evidence="2" type="ORF">FRF71_09605</name>
</gene>
<organism evidence="2 3">
    <name type="scientific">Novosphingobium ginsenosidimutans</name>
    <dbReference type="NCBI Taxonomy" id="1176536"/>
    <lineage>
        <taxon>Bacteria</taxon>
        <taxon>Pseudomonadati</taxon>
        <taxon>Pseudomonadota</taxon>
        <taxon>Alphaproteobacteria</taxon>
        <taxon>Sphingomonadales</taxon>
        <taxon>Sphingomonadaceae</taxon>
        <taxon>Novosphingobium</taxon>
    </lineage>
</organism>
<keyword evidence="1" id="KW-0732">Signal</keyword>